<keyword evidence="1" id="KW-0812">Transmembrane</keyword>
<protein>
    <submittedName>
        <fullName evidence="2">L-proline glycine betaine ABC transport system permease protein ProW (TC 3.A.1.12.1)</fullName>
    </submittedName>
</protein>
<sequence>MGQSIYGALAKADMGLGITSGAAMAILALVADRLVQGFAEERRQALGL</sequence>
<reference evidence="2" key="1">
    <citation type="submission" date="2018-06" db="EMBL/GenBank/DDBJ databases">
        <authorList>
            <person name="Zhirakovskaya E."/>
        </authorList>
    </citation>
    <scope>NUCLEOTIDE SEQUENCE</scope>
</reference>
<dbReference type="AlphaFoldDB" id="A0A3B0S4Z7"/>
<evidence type="ECO:0000313" key="2">
    <source>
        <dbReference type="EMBL" id="VAV90435.1"/>
    </source>
</evidence>
<gene>
    <name evidence="2" type="ORF">MNBD_ALPHA07-1680</name>
</gene>
<keyword evidence="1" id="KW-1133">Transmembrane helix</keyword>
<feature type="transmembrane region" description="Helical" evidence="1">
    <location>
        <begin position="14"/>
        <end position="35"/>
    </location>
</feature>
<organism evidence="2">
    <name type="scientific">hydrothermal vent metagenome</name>
    <dbReference type="NCBI Taxonomy" id="652676"/>
    <lineage>
        <taxon>unclassified sequences</taxon>
        <taxon>metagenomes</taxon>
        <taxon>ecological metagenomes</taxon>
    </lineage>
</organism>
<name>A0A3B0S4Z7_9ZZZZ</name>
<evidence type="ECO:0000256" key="1">
    <source>
        <dbReference type="SAM" id="Phobius"/>
    </source>
</evidence>
<accession>A0A3B0S4Z7</accession>
<proteinExistence type="predicted"/>
<keyword evidence="1" id="KW-0472">Membrane</keyword>
<dbReference type="EMBL" id="UOEG01000059">
    <property type="protein sequence ID" value="VAV90435.1"/>
    <property type="molecule type" value="Genomic_DNA"/>
</dbReference>